<dbReference type="AlphaFoldDB" id="A0A286UPN2"/>
<dbReference type="InterPro" id="IPR010619">
    <property type="entry name" value="ThrE-like_N"/>
</dbReference>
<feature type="transmembrane region" description="Helical" evidence="3">
    <location>
        <begin position="483"/>
        <end position="505"/>
    </location>
</feature>
<evidence type="ECO:0000313" key="5">
    <source>
        <dbReference type="EMBL" id="PAV21499.1"/>
    </source>
</evidence>
<name>A0A286UPN2_9AGAM</name>
<accession>A0A286UPN2</accession>
<sequence length="766" mass="85486">MVARTFVPLSTMSDIHRQEFKRPRPRSNSDPSFILPPRSLQRSDGRIRRSSDASVYPPLRHELYHQSPDTVQSNLTSIPELEQGSSNEYGIASNSRYTPNQRDIVYPGSIGGSRLCFPEDAHQSGYSSPVMKKPLDMETDTRYLFQNYSPKIPPPYSFSEFIDSTRMPENVLPLYYPYYIQQEVWQDQETQNPSLITRICDFFRNFFHGSESTENSPSLSRPASPFNSPERDNESDYNNSYSTQQNEEENFNTKSEKDTPTPSISDKGGLSYRQRRKGEKHRIVFNRDSVGSQRLFIIVLARALLAFGSPSHRVESQLRSVATIFELPVQFDQIPGTVKIYFGQPGTFSCKTVLVRQGTSLDLRRIHETHNIYRAVMHDEIPASEGWSRLEKLLSRPPLYTKRLEFLLAFLQGFILCGSSFGGSILDMCVSGILNFLVFGGQTIVSRYEMSKIGADIFISGVVSLVARILATAVPNQLFCYQSISSTAVSSLLPGSIMLSGVLELAGRNLMIGSSKLVTGLMTSLYLGFGLTLGSDAWLHFDTKGRRAIAKLASKYETFLGTFVSLDEQNPLTLSGVWSFGEQDSNSMISIVKGCYRDQGRGWWQQPLPWYSLFVLLPVLNVVISMRRAQPLKSVQMPVMVLISCLSTAVTRAVDIKCGLDGHPDYTALLGSFVVSLLGNMYSRKYGGTAFTIMLTGILLLIPTGLAEAGGLSSSYMEPGQDEYTRSLELARKMISVIIGVTSGVYLSARIVYAFGKKKNSAFVTF</sequence>
<feature type="domain" description="Threonine/serine exporter-like N-terminal" evidence="4">
    <location>
        <begin position="296"/>
        <end position="534"/>
    </location>
</feature>
<dbReference type="OrthoDB" id="413008at2759"/>
<dbReference type="EMBL" id="NBII01000003">
    <property type="protein sequence ID" value="PAV21499.1"/>
    <property type="molecule type" value="Genomic_DNA"/>
</dbReference>
<feature type="transmembrane region" description="Helical" evidence="3">
    <location>
        <begin position="666"/>
        <end position="683"/>
    </location>
</feature>
<feature type="compositionally biased region" description="Polar residues" evidence="2">
    <location>
        <begin position="210"/>
        <end position="227"/>
    </location>
</feature>
<reference evidence="5 6" key="1">
    <citation type="journal article" date="2017" name="Mol. Ecol.">
        <title>Comparative and population genomic landscape of Phellinus noxius: A hypervariable fungus causing root rot in trees.</title>
        <authorList>
            <person name="Chung C.L."/>
            <person name="Lee T.J."/>
            <person name="Akiba M."/>
            <person name="Lee H.H."/>
            <person name="Kuo T.H."/>
            <person name="Liu D."/>
            <person name="Ke H.M."/>
            <person name="Yokoi T."/>
            <person name="Roa M.B."/>
            <person name="Lu M.J."/>
            <person name="Chang Y.Y."/>
            <person name="Ann P.J."/>
            <person name="Tsai J.N."/>
            <person name="Chen C.Y."/>
            <person name="Tzean S.S."/>
            <person name="Ota Y."/>
            <person name="Hattori T."/>
            <person name="Sahashi N."/>
            <person name="Liou R.F."/>
            <person name="Kikuchi T."/>
            <person name="Tsai I.J."/>
        </authorList>
    </citation>
    <scope>NUCLEOTIDE SEQUENCE [LARGE SCALE GENOMIC DNA]</scope>
    <source>
        <strain evidence="5 6">FFPRI411160</strain>
    </source>
</reference>
<feature type="transmembrane region" description="Helical" evidence="3">
    <location>
        <begin position="637"/>
        <end position="654"/>
    </location>
</feature>
<protein>
    <recommendedName>
        <fullName evidence="4">Threonine/serine exporter-like N-terminal domain-containing protein</fullName>
    </recommendedName>
</protein>
<feature type="region of interest" description="Disordered" evidence="2">
    <location>
        <begin position="210"/>
        <end position="275"/>
    </location>
</feature>
<dbReference type="GO" id="GO:0022857">
    <property type="term" value="F:transmembrane transporter activity"/>
    <property type="evidence" value="ECO:0007669"/>
    <property type="project" value="InterPro"/>
</dbReference>
<gene>
    <name evidence="5" type="ORF">PNOK_0412600</name>
</gene>
<comment type="caution">
    <text evidence="5">The sequence shown here is derived from an EMBL/GenBank/DDBJ whole genome shotgun (WGS) entry which is preliminary data.</text>
</comment>
<keyword evidence="3" id="KW-1133">Transmembrane helix</keyword>
<dbReference type="Pfam" id="PF06738">
    <property type="entry name" value="ThrE"/>
    <property type="match status" value="1"/>
</dbReference>
<evidence type="ECO:0000256" key="1">
    <source>
        <dbReference type="ARBA" id="ARBA00034125"/>
    </source>
</evidence>
<dbReference type="PANTHER" id="PTHR31082:SF4">
    <property type="entry name" value="PHEROMONE-REGULATED MEMBRANE PROTEIN 10"/>
    <property type="match status" value="1"/>
</dbReference>
<feature type="transmembrane region" description="Helical" evidence="3">
    <location>
        <begin position="453"/>
        <end position="471"/>
    </location>
</feature>
<feature type="transmembrane region" description="Helical" evidence="3">
    <location>
        <begin position="734"/>
        <end position="753"/>
    </location>
</feature>
<feature type="region of interest" description="Disordered" evidence="2">
    <location>
        <begin position="16"/>
        <end position="73"/>
    </location>
</feature>
<dbReference type="InParanoid" id="A0A286UPN2"/>
<feature type="transmembrane region" description="Helical" evidence="3">
    <location>
        <begin position="517"/>
        <end position="539"/>
    </location>
</feature>
<evidence type="ECO:0000256" key="3">
    <source>
        <dbReference type="SAM" id="Phobius"/>
    </source>
</evidence>
<feature type="transmembrane region" description="Helical" evidence="3">
    <location>
        <begin position="690"/>
        <end position="714"/>
    </location>
</feature>
<comment type="similarity">
    <text evidence="1">Belongs to the ThrE exporter (TC 2.A.79) family.</text>
</comment>
<evidence type="ECO:0000259" key="4">
    <source>
        <dbReference type="Pfam" id="PF06738"/>
    </source>
</evidence>
<dbReference type="Proteomes" id="UP000217199">
    <property type="component" value="Unassembled WGS sequence"/>
</dbReference>
<dbReference type="STRING" id="2282107.A0A286UPN2"/>
<evidence type="ECO:0000313" key="6">
    <source>
        <dbReference type="Proteomes" id="UP000217199"/>
    </source>
</evidence>
<dbReference type="PANTHER" id="PTHR31082">
    <property type="entry name" value="PHEROMONE-REGULATED MEMBRANE PROTEIN 10"/>
    <property type="match status" value="1"/>
</dbReference>
<organism evidence="5 6">
    <name type="scientific">Pyrrhoderma noxium</name>
    <dbReference type="NCBI Taxonomy" id="2282107"/>
    <lineage>
        <taxon>Eukaryota</taxon>
        <taxon>Fungi</taxon>
        <taxon>Dikarya</taxon>
        <taxon>Basidiomycota</taxon>
        <taxon>Agaricomycotina</taxon>
        <taxon>Agaricomycetes</taxon>
        <taxon>Hymenochaetales</taxon>
        <taxon>Hymenochaetaceae</taxon>
        <taxon>Pyrrhoderma</taxon>
    </lineage>
</organism>
<feature type="compositionally biased region" description="Polar residues" evidence="2">
    <location>
        <begin position="236"/>
        <end position="245"/>
    </location>
</feature>
<feature type="transmembrane region" description="Helical" evidence="3">
    <location>
        <begin position="608"/>
        <end position="625"/>
    </location>
</feature>
<keyword evidence="3" id="KW-0812">Transmembrane</keyword>
<feature type="transmembrane region" description="Helical" evidence="3">
    <location>
        <begin position="421"/>
        <end position="441"/>
    </location>
</feature>
<dbReference type="InterPro" id="IPR051361">
    <property type="entry name" value="ThrE/Ser_Exporter"/>
</dbReference>
<dbReference type="FunCoup" id="A0A286UPN2">
    <property type="interactions" value="4"/>
</dbReference>
<evidence type="ECO:0000256" key="2">
    <source>
        <dbReference type="SAM" id="MobiDB-lite"/>
    </source>
</evidence>
<feature type="compositionally biased region" description="Basic and acidic residues" evidence="2">
    <location>
        <begin position="41"/>
        <end position="51"/>
    </location>
</feature>
<keyword evidence="6" id="KW-1185">Reference proteome</keyword>
<keyword evidence="3" id="KW-0472">Membrane</keyword>
<proteinExistence type="inferred from homology"/>